<dbReference type="InParanoid" id="A0A177BT31"/>
<accession>A0A177BT31</accession>
<keyword evidence="3" id="KW-0624">Polysaccharide degradation</keyword>
<dbReference type="EMBL" id="KV441567">
    <property type="protein sequence ID" value="OAF98543.1"/>
    <property type="molecule type" value="Genomic_DNA"/>
</dbReference>
<evidence type="ECO:0000256" key="6">
    <source>
        <dbReference type="ARBA" id="ARBA00022801"/>
    </source>
</evidence>
<evidence type="ECO:0000256" key="8">
    <source>
        <dbReference type="ARBA" id="ARBA00023157"/>
    </source>
</evidence>
<keyword evidence="8" id="KW-1015">Disulfide bond</keyword>
<sequence>MALLLSFWAALVPSLSSVVAQHPIHSFETACSAFASAFNHPGVKVQFSQFLPQGYNLSITDYPQSCLDSQGSSPVQILGADVCRVAILVDTSANSSMTLEAWLPKAWTGRFLSGGNGGLSGCIQYTDLSYGSSSGFATVSGNNGHNGSSGAPFYTHPEVLEDYSYRAIYVGSIVGKQIAQAFYGRDASKSYFMGCSGGGRQGFKLAQSFPEVFDGIIAAAPALDFDSFIAWGAQLSSIAGFDTNSTEFISESLWKAIHEEVLDQCDGLDGALDGIIEDTDLCHPQYERLICNETANDSSKCLTRAQVGKVRALYEPLYNDNGSLLYPKLQPGTETTSFDTYFSGTLSSLFSDWFKYVVYNPTFDTETLSREDLIAAASYDPYNISTSKSDLSAFERRGGKLLTLHGFEDNIIPTDISTSYYHRVSEAMSRPPSSLDEFYRYFRVSGLSHCALGNGAYSVGMYSFGLIPNAMEQDPDDNVLSRIVAWVERGEAPEYIRGTAFVGAYPGSAIAYKRKHCKYPATNKYVGQGSFTSENSWTCL</sequence>
<dbReference type="Proteomes" id="UP000077069">
    <property type="component" value="Unassembled WGS sequence"/>
</dbReference>
<dbReference type="Pfam" id="PF07519">
    <property type="entry name" value="Tannase"/>
    <property type="match status" value="1"/>
</dbReference>
<keyword evidence="2" id="KW-0719">Serine esterase</keyword>
<keyword evidence="7" id="KW-0106">Calcium</keyword>
<feature type="signal peptide" evidence="10">
    <location>
        <begin position="1"/>
        <end position="20"/>
    </location>
</feature>
<keyword evidence="5 10" id="KW-0732">Signal</keyword>
<evidence type="ECO:0000256" key="4">
    <source>
        <dbReference type="ARBA" id="ARBA00022723"/>
    </source>
</evidence>
<keyword evidence="3" id="KW-0858">Xylan degradation</keyword>
<dbReference type="GO" id="GO:0030600">
    <property type="term" value="F:feruloyl esterase activity"/>
    <property type="evidence" value="ECO:0007669"/>
    <property type="project" value="UniProtKB-EC"/>
</dbReference>
<name>A0A177BT31_9PLEO</name>
<evidence type="ECO:0000313" key="11">
    <source>
        <dbReference type="EMBL" id="OAF98543.1"/>
    </source>
</evidence>
<dbReference type="PANTHER" id="PTHR33938:SF15">
    <property type="entry name" value="FERULOYL ESTERASE B-RELATED"/>
    <property type="match status" value="1"/>
</dbReference>
<evidence type="ECO:0000256" key="10">
    <source>
        <dbReference type="RuleBase" id="RU361238"/>
    </source>
</evidence>
<dbReference type="SUPFAM" id="SSF53474">
    <property type="entry name" value="alpha/beta-Hydrolases"/>
    <property type="match status" value="2"/>
</dbReference>
<evidence type="ECO:0000256" key="2">
    <source>
        <dbReference type="ARBA" id="ARBA00022487"/>
    </source>
</evidence>
<keyword evidence="3" id="KW-0119">Carbohydrate metabolism</keyword>
<dbReference type="InterPro" id="IPR011118">
    <property type="entry name" value="Tannase/feruloyl_esterase"/>
</dbReference>
<dbReference type="Gene3D" id="3.40.50.1820">
    <property type="entry name" value="alpha/beta hydrolase"/>
    <property type="match status" value="1"/>
</dbReference>
<keyword evidence="12" id="KW-1185">Reference proteome</keyword>
<dbReference type="GO" id="GO:0045493">
    <property type="term" value="P:xylan catabolic process"/>
    <property type="evidence" value="ECO:0007669"/>
    <property type="project" value="UniProtKB-KW"/>
</dbReference>
<organism evidence="11 12">
    <name type="scientific">Paraphaeosphaeria sporulosa</name>
    <dbReference type="NCBI Taxonomy" id="1460663"/>
    <lineage>
        <taxon>Eukaryota</taxon>
        <taxon>Fungi</taxon>
        <taxon>Dikarya</taxon>
        <taxon>Ascomycota</taxon>
        <taxon>Pezizomycotina</taxon>
        <taxon>Dothideomycetes</taxon>
        <taxon>Pleosporomycetidae</taxon>
        <taxon>Pleosporales</taxon>
        <taxon>Massarineae</taxon>
        <taxon>Didymosphaeriaceae</taxon>
        <taxon>Paraphaeosphaeria</taxon>
    </lineage>
</organism>
<protein>
    <recommendedName>
        <fullName evidence="10">Carboxylic ester hydrolase</fullName>
        <ecNumber evidence="10">3.1.1.-</ecNumber>
    </recommendedName>
</protein>
<dbReference type="AlphaFoldDB" id="A0A177BT31"/>
<feature type="chain" id="PRO_5007948914" description="Carboxylic ester hydrolase" evidence="10">
    <location>
        <begin position="21"/>
        <end position="540"/>
    </location>
</feature>
<dbReference type="GeneID" id="28760545"/>
<keyword evidence="4" id="KW-0479">Metal-binding</keyword>
<evidence type="ECO:0000256" key="5">
    <source>
        <dbReference type="ARBA" id="ARBA00022729"/>
    </source>
</evidence>
<comment type="similarity">
    <text evidence="1 10">Belongs to the tannase family.</text>
</comment>
<reference evidence="11 12" key="1">
    <citation type="submission" date="2016-05" db="EMBL/GenBank/DDBJ databases">
        <title>Comparative analysis of secretome profiles of manganese(II)-oxidizing ascomycete fungi.</title>
        <authorList>
            <consortium name="DOE Joint Genome Institute"/>
            <person name="Zeiner C.A."/>
            <person name="Purvine S.O."/>
            <person name="Zink E.M."/>
            <person name="Wu S."/>
            <person name="Pasa-Tolic L."/>
            <person name="Chaput D.L."/>
            <person name="Haridas S."/>
            <person name="Grigoriev I.V."/>
            <person name="Santelli C.M."/>
            <person name="Hansel C.M."/>
        </authorList>
    </citation>
    <scope>NUCLEOTIDE SEQUENCE [LARGE SCALE GENOMIC DNA]</scope>
    <source>
        <strain evidence="11 12">AP3s5-JAC2a</strain>
    </source>
</reference>
<gene>
    <name evidence="11" type="ORF">CC84DRAFT_1158677</name>
</gene>
<evidence type="ECO:0000256" key="3">
    <source>
        <dbReference type="ARBA" id="ARBA00022651"/>
    </source>
</evidence>
<comment type="catalytic activity">
    <reaction evidence="9">
        <text>feruloyl-polysaccharide + H2O = ferulate + polysaccharide.</text>
        <dbReference type="EC" id="3.1.1.73"/>
    </reaction>
</comment>
<dbReference type="RefSeq" id="XP_018028909.1">
    <property type="nucleotide sequence ID" value="XM_018177059.1"/>
</dbReference>
<evidence type="ECO:0000256" key="7">
    <source>
        <dbReference type="ARBA" id="ARBA00022837"/>
    </source>
</evidence>
<dbReference type="GO" id="GO:0046872">
    <property type="term" value="F:metal ion binding"/>
    <property type="evidence" value="ECO:0007669"/>
    <property type="project" value="UniProtKB-KW"/>
</dbReference>
<keyword evidence="6 10" id="KW-0378">Hydrolase</keyword>
<dbReference type="InterPro" id="IPR029058">
    <property type="entry name" value="AB_hydrolase_fold"/>
</dbReference>
<dbReference type="PANTHER" id="PTHR33938">
    <property type="entry name" value="FERULOYL ESTERASE B-RELATED"/>
    <property type="match status" value="1"/>
</dbReference>
<dbReference type="OrthoDB" id="3039123at2759"/>
<proteinExistence type="inferred from homology"/>
<dbReference type="EC" id="3.1.1.-" evidence="10"/>
<evidence type="ECO:0000256" key="9">
    <source>
        <dbReference type="ARBA" id="ARBA00034075"/>
    </source>
</evidence>
<evidence type="ECO:0000256" key="1">
    <source>
        <dbReference type="ARBA" id="ARBA00006249"/>
    </source>
</evidence>
<evidence type="ECO:0000313" key="12">
    <source>
        <dbReference type="Proteomes" id="UP000077069"/>
    </source>
</evidence>